<evidence type="ECO:0000256" key="9">
    <source>
        <dbReference type="ARBA" id="ARBA00022884"/>
    </source>
</evidence>
<keyword evidence="3" id="KW-0997">Cell inner membrane</keyword>
<keyword evidence="5" id="KW-0479">Metal-binding</keyword>
<dbReference type="Pfam" id="PF10150">
    <property type="entry name" value="RNase_E_G"/>
    <property type="match status" value="1"/>
</dbReference>
<keyword evidence="9" id="KW-0694">RNA-binding</keyword>
<evidence type="ECO:0000256" key="4">
    <source>
        <dbReference type="ARBA" id="ARBA00022722"/>
    </source>
</evidence>
<evidence type="ECO:0000256" key="5">
    <source>
        <dbReference type="ARBA" id="ARBA00022723"/>
    </source>
</evidence>
<protein>
    <submittedName>
        <fullName evidence="12">Ribonuclease E/G</fullName>
    </submittedName>
</protein>
<sequence length="361" mass="37978">MKQIRLARSPGERRVALLSDGELIAYRLERPARPDGVGDILRGRIAAAMPALAGAFVALPPPWAPGESGFLPESECEGRKLPPEGTILTLRVTRAGQGGKGPRLSARTPQSPGEMGLLARGPDAALRWAATHPEARIVTDDPAEAARLRAALGAGRVLLQPEAFDEALEEEVARLAELEWALPGGGRLIISPLPALTAVDVDSGGADPREVNRLAIPEFARQLRLRDLAGPILLDLAGLSVKQRAALEPELRSACGPDGLTQVLGLGPLGLFELRRARIHPPLHEVLADRALAQGLALLRQAARESAANPGQRLALEAPPALLAALESLPGALAEFTERAGHALTLRPAPSPGIAPWNADA</sequence>
<keyword evidence="4" id="KW-0540">Nuclease</keyword>
<evidence type="ECO:0000256" key="7">
    <source>
        <dbReference type="ARBA" id="ARBA00022801"/>
    </source>
</evidence>
<dbReference type="PANTHER" id="PTHR30001:SF1">
    <property type="entry name" value="RIBONUCLEASE E_G-LIKE PROTEIN, CHLOROPLASTIC"/>
    <property type="match status" value="1"/>
</dbReference>
<evidence type="ECO:0000313" key="13">
    <source>
        <dbReference type="Proteomes" id="UP001305521"/>
    </source>
</evidence>
<keyword evidence="6" id="KW-0255">Endonuclease</keyword>
<dbReference type="PROSITE" id="PS50126">
    <property type="entry name" value="S1"/>
    <property type="match status" value="1"/>
</dbReference>
<dbReference type="EMBL" id="CP137852">
    <property type="protein sequence ID" value="WPB87250.1"/>
    <property type="molecule type" value="Genomic_DNA"/>
</dbReference>
<dbReference type="InterPro" id="IPR003029">
    <property type="entry name" value="S1_domain"/>
</dbReference>
<dbReference type="Proteomes" id="UP001305521">
    <property type="component" value="Chromosome"/>
</dbReference>
<dbReference type="RefSeq" id="WP_318651204.1">
    <property type="nucleotide sequence ID" value="NZ_CP137852.1"/>
</dbReference>
<evidence type="ECO:0000259" key="11">
    <source>
        <dbReference type="PROSITE" id="PS50126"/>
    </source>
</evidence>
<dbReference type="PANTHER" id="PTHR30001">
    <property type="entry name" value="RIBONUCLEASE"/>
    <property type="match status" value="1"/>
</dbReference>
<evidence type="ECO:0000256" key="6">
    <source>
        <dbReference type="ARBA" id="ARBA00022759"/>
    </source>
</evidence>
<keyword evidence="10" id="KW-0472">Membrane</keyword>
<evidence type="ECO:0000256" key="1">
    <source>
        <dbReference type="ARBA" id="ARBA00001946"/>
    </source>
</evidence>
<evidence type="ECO:0000256" key="3">
    <source>
        <dbReference type="ARBA" id="ARBA00022519"/>
    </source>
</evidence>
<evidence type="ECO:0000313" key="12">
    <source>
        <dbReference type="EMBL" id="WPB87250.1"/>
    </source>
</evidence>
<gene>
    <name evidence="12" type="ORF">R9Z33_10290</name>
</gene>
<evidence type="ECO:0000256" key="10">
    <source>
        <dbReference type="ARBA" id="ARBA00023136"/>
    </source>
</evidence>
<dbReference type="InterPro" id="IPR019307">
    <property type="entry name" value="RNA-bd_AU-1/RNase_E/G"/>
</dbReference>
<keyword evidence="2" id="KW-1003">Cell membrane</keyword>
<keyword evidence="8" id="KW-0460">Magnesium</keyword>
<evidence type="ECO:0000256" key="8">
    <source>
        <dbReference type="ARBA" id="ARBA00022842"/>
    </source>
</evidence>
<organism evidence="12 13">
    <name type="scientific">Sediminicoccus rosea</name>
    <dbReference type="NCBI Taxonomy" id="1225128"/>
    <lineage>
        <taxon>Bacteria</taxon>
        <taxon>Pseudomonadati</taxon>
        <taxon>Pseudomonadota</taxon>
        <taxon>Alphaproteobacteria</taxon>
        <taxon>Acetobacterales</taxon>
        <taxon>Roseomonadaceae</taxon>
        <taxon>Sediminicoccus</taxon>
    </lineage>
</organism>
<name>A0ABZ0PQ78_9PROT</name>
<keyword evidence="13" id="KW-1185">Reference proteome</keyword>
<feature type="domain" description="S1 motif" evidence="11">
    <location>
        <begin position="38"/>
        <end position="107"/>
    </location>
</feature>
<evidence type="ECO:0000256" key="2">
    <source>
        <dbReference type="ARBA" id="ARBA00022475"/>
    </source>
</evidence>
<dbReference type="InterPro" id="IPR004659">
    <property type="entry name" value="RNase_E/G"/>
</dbReference>
<keyword evidence="7" id="KW-0378">Hydrolase</keyword>
<proteinExistence type="predicted"/>
<accession>A0ABZ0PQ78</accession>
<comment type="cofactor">
    <cofactor evidence="1">
        <name>Mg(2+)</name>
        <dbReference type="ChEBI" id="CHEBI:18420"/>
    </cofactor>
</comment>
<reference evidence="12 13" key="1">
    <citation type="submission" date="2023-11" db="EMBL/GenBank/DDBJ databases">
        <title>Arctic aerobic anoxygenic photoheterotroph Sediminicoccus rosea KRV36 adapts its photosynthesis to long days of polar summer.</title>
        <authorList>
            <person name="Tomasch J."/>
            <person name="Kopejtka K."/>
            <person name="Bily T."/>
            <person name="Gardiner A.T."/>
            <person name="Gardian Z."/>
            <person name="Shivaramu S."/>
            <person name="Koblizek M."/>
            <person name="Engelhardt F."/>
            <person name="Kaftan D."/>
        </authorList>
    </citation>
    <scope>NUCLEOTIDE SEQUENCE [LARGE SCALE GENOMIC DNA]</scope>
    <source>
        <strain evidence="12 13">R-30</strain>
    </source>
</reference>